<name>A0A142ENY4_9BACT</name>
<dbReference type="OrthoDB" id="9808161at2"/>
<dbReference type="InterPro" id="IPR016024">
    <property type="entry name" value="ARM-type_fold"/>
</dbReference>
<dbReference type="SUPFAM" id="SSF48371">
    <property type="entry name" value="ARM repeat"/>
    <property type="match status" value="1"/>
</dbReference>
<dbReference type="Gene3D" id="1.25.10.10">
    <property type="entry name" value="Leucine-rich Repeat Variant"/>
    <property type="match status" value="2"/>
</dbReference>
<dbReference type="SUPFAM" id="SSF46626">
    <property type="entry name" value="Cytochrome c"/>
    <property type="match status" value="1"/>
</dbReference>
<evidence type="ECO:0000259" key="5">
    <source>
        <dbReference type="PROSITE" id="PS51007"/>
    </source>
</evidence>
<dbReference type="RefSeq" id="WP_067547034.1">
    <property type="nucleotide sequence ID" value="NZ_CP012836.1"/>
</dbReference>
<keyword evidence="7" id="KW-1185">Reference proteome</keyword>
<dbReference type="InterPro" id="IPR013427">
    <property type="entry name" value="Haem-bd_dom_put"/>
</dbReference>
<dbReference type="Gene3D" id="1.10.760.10">
    <property type="entry name" value="Cytochrome c-like domain"/>
    <property type="match status" value="1"/>
</dbReference>
<proteinExistence type="predicted"/>
<dbReference type="InterPro" id="IPR055557">
    <property type="entry name" value="DUF7133"/>
</dbReference>
<dbReference type="SMART" id="SM00567">
    <property type="entry name" value="EZ_HEAT"/>
    <property type="match status" value="5"/>
</dbReference>
<gene>
    <name evidence="6" type="ORF">AO498_10405</name>
</gene>
<dbReference type="GO" id="GO:0046872">
    <property type="term" value="F:metal ion binding"/>
    <property type="evidence" value="ECO:0007669"/>
    <property type="project" value="UniProtKB-KW"/>
</dbReference>
<dbReference type="Proteomes" id="UP000073816">
    <property type="component" value="Chromosome"/>
</dbReference>
<reference evidence="7" key="1">
    <citation type="submission" date="2015-09" db="EMBL/GenBank/DDBJ databases">
        <title>Complete sequence of Algoriphagus sp. M8-2.</title>
        <authorList>
            <person name="Shintani M."/>
        </authorList>
    </citation>
    <scope>NUCLEOTIDE SEQUENCE [LARGE SCALE GENOMIC DNA]</scope>
    <source>
        <strain evidence="7">M8-2</strain>
    </source>
</reference>
<keyword evidence="2 4" id="KW-0479">Metal-binding</keyword>
<dbReference type="GO" id="GO:0020037">
    <property type="term" value="F:heme binding"/>
    <property type="evidence" value="ECO:0007669"/>
    <property type="project" value="InterPro"/>
</dbReference>
<protein>
    <submittedName>
        <fullName evidence="6">Heme-binding protein</fullName>
    </submittedName>
</protein>
<dbReference type="AlphaFoldDB" id="A0A142ENY4"/>
<evidence type="ECO:0000256" key="2">
    <source>
        <dbReference type="ARBA" id="ARBA00022723"/>
    </source>
</evidence>
<evidence type="ECO:0000256" key="4">
    <source>
        <dbReference type="PROSITE-ProRule" id="PRU00433"/>
    </source>
</evidence>
<keyword evidence="3 4" id="KW-0408">Iron</keyword>
<dbReference type="PROSITE" id="PS51007">
    <property type="entry name" value="CYTC"/>
    <property type="match status" value="1"/>
</dbReference>
<dbReference type="SUPFAM" id="SSF50952">
    <property type="entry name" value="Soluble quinoprotein glucose dehydrogenase"/>
    <property type="match status" value="1"/>
</dbReference>
<dbReference type="PANTHER" id="PTHR33546:SF1">
    <property type="entry name" value="LARGE, MULTIFUNCTIONAL SECRETED PROTEIN"/>
    <property type="match status" value="1"/>
</dbReference>
<dbReference type="KEGG" id="alm:AO498_10405"/>
<dbReference type="InterPro" id="IPR036909">
    <property type="entry name" value="Cyt_c-like_dom_sf"/>
</dbReference>
<dbReference type="STRING" id="1727163.AO498_10405"/>
<feature type="domain" description="Cytochrome c" evidence="5">
    <location>
        <begin position="999"/>
        <end position="1134"/>
    </location>
</feature>
<dbReference type="Gene3D" id="2.120.10.30">
    <property type="entry name" value="TolB, C-terminal domain"/>
    <property type="match status" value="1"/>
</dbReference>
<evidence type="ECO:0000313" key="7">
    <source>
        <dbReference type="Proteomes" id="UP000073816"/>
    </source>
</evidence>
<dbReference type="Pfam" id="PF23500">
    <property type="entry name" value="DUF7133"/>
    <property type="match status" value="1"/>
</dbReference>
<dbReference type="InterPro" id="IPR011989">
    <property type="entry name" value="ARM-like"/>
</dbReference>
<sequence>MYKPNFKPILLGTFVFSTLTAIYSCKESEPVDLEILTLTPEEIAPQAEAARNSISPVLAEGLKMDLWAVDSLVKDPISIQAYDDGSIYYTRSPRRNNSEFDIRGHQSWEIRSIALQTIEDKRNFLRTELSPERSSENTWLKDLNGDGSNDWRDMTIERNHIYQLKDTDGDGLADWSQRQVNDFYDEVVDVAGGLMKTEDALYVAAGPDMWRLMDKNGDGIMDEKQSMSYGYGIHIGFGGHGMSGVEMGPDGRIYWGIGDIGFNGKGDDGTEYKYPNRGVIARSNPDGSDFEIFAMGVRNTHEFVFDQYTNLISVDNDGDHAGEKERLVYLTRGSDSGWRINWQFGKYRDPDNNTYKVWMDEKLFLPRWEGQAAYITPPLMNYVSGPTGMVFNPGAGLGPRWKDHFFVVEFVGSAASSGIHAFQLQPKGASFELTKTEKIVGSFLPTGIDFGPDGALYMADWVNGWDDKNYGRIWKLTDETAKGWELQKQTTAEIKADYKKLSEAELKSKLYFEDMRVRRKAQFELAKRGEKGAKVFEEVIKDRSNSIARVHGIVGLTQLSRMDKKEYADAIVPLLKDEDSEIAAQAAKWLGDIRYSKANNVLIENLTHSNARVQFFSAEALGRAKAKEAIQPLISLLEVNNDEDAYLRHGVTYALSQIGEVAPLAALSSHPSKAVRLGAVLALRRLESPELAKFLQDSDEYIVTETARAIHDDFSVEAALPALGAILSTTTFRNEPLIRRVISANQRVGKEENLNQVLAFLGKPDIPVALRMEALATLGTWAKPSLVDRVDGRFRGEVKRDPSLIREKVKPVLISSAADRIEQVRIEAIKAIGKLEISETADLLLAKMKSDPSDQVKISALNALVAMNTSNLGEAISLAMSDNNQSVRVEGLVLLSQTAIPNDQKVSLLIDIIQKRTIPEKQTALTTLASLEGAKDLPVWKSILADFDKGKLPEGTWIELEEAITNTGSESLKTEFTALLDQKAGGEEWKKFAGALAEGNSRRGRTIFFENQTAQCIRCHAYDDMGGNAGPALDNIGNVLSREQLLMALVEPSKRLAPGFGTISIETNAGEKITGLLMEESKDALRVKLGSGEQEILRKDIKTSQLAPSSMPPMGTLLSKREIRDLVSYLSNLRKSE</sequence>
<reference evidence="6 7" key="2">
    <citation type="journal article" date="2016" name="Genome Announc.">
        <title>Complete Genome Sequence of Algoriphagus sp. Strain M8-2, Isolated from a Brackish Lake.</title>
        <authorList>
            <person name="Muraguchi Y."/>
            <person name="Kushimoto K."/>
            <person name="Ohtsubo Y."/>
            <person name="Suzuki T."/>
            <person name="Dohra H."/>
            <person name="Kimbara K."/>
            <person name="Shintani M."/>
        </authorList>
    </citation>
    <scope>NUCLEOTIDE SEQUENCE [LARGE SCALE GENOMIC DNA]</scope>
    <source>
        <strain evidence="6 7">M8-2</strain>
    </source>
</reference>
<evidence type="ECO:0000256" key="1">
    <source>
        <dbReference type="ARBA" id="ARBA00022617"/>
    </source>
</evidence>
<dbReference type="InterPro" id="IPR011041">
    <property type="entry name" value="Quinoprot_gluc/sorb_DH_b-prop"/>
</dbReference>
<dbReference type="Pfam" id="PF13646">
    <property type="entry name" value="HEAT_2"/>
    <property type="match status" value="1"/>
</dbReference>
<accession>A0A142ENY4</accession>
<dbReference type="NCBIfam" id="TIGR02603">
    <property type="entry name" value="CxxCH_TIGR02603"/>
    <property type="match status" value="1"/>
</dbReference>
<dbReference type="InterPro" id="IPR004155">
    <property type="entry name" value="PBS_lyase_HEAT"/>
</dbReference>
<organism evidence="6 7">
    <name type="scientific">Algoriphagus sanaruensis</name>
    <dbReference type="NCBI Taxonomy" id="1727163"/>
    <lineage>
        <taxon>Bacteria</taxon>
        <taxon>Pseudomonadati</taxon>
        <taxon>Bacteroidota</taxon>
        <taxon>Cytophagia</taxon>
        <taxon>Cytophagales</taxon>
        <taxon>Cyclobacteriaceae</taxon>
        <taxon>Algoriphagus</taxon>
    </lineage>
</organism>
<dbReference type="EMBL" id="CP012836">
    <property type="protein sequence ID" value="AMQ56839.1"/>
    <property type="molecule type" value="Genomic_DNA"/>
</dbReference>
<keyword evidence="1 4" id="KW-0349">Heme</keyword>
<dbReference type="GO" id="GO:0009055">
    <property type="term" value="F:electron transfer activity"/>
    <property type="evidence" value="ECO:0007669"/>
    <property type="project" value="InterPro"/>
</dbReference>
<dbReference type="PATRIC" id="fig|1727163.4.peg.2172"/>
<dbReference type="InterPro" id="IPR009056">
    <property type="entry name" value="Cyt_c-like_dom"/>
</dbReference>
<evidence type="ECO:0000256" key="3">
    <source>
        <dbReference type="ARBA" id="ARBA00023004"/>
    </source>
</evidence>
<dbReference type="InterPro" id="IPR011042">
    <property type="entry name" value="6-blade_b-propeller_TolB-like"/>
</dbReference>
<dbReference type="PROSITE" id="PS51257">
    <property type="entry name" value="PROKAR_LIPOPROTEIN"/>
    <property type="match status" value="1"/>
</dbReference>
<evidence type="ECO:0000313" key="6">
    <source>
        <dbReference type="EMBL" id="AMQ56839.1"/>
    </source>
</evidence>
<dbReference type="PANTHER" id="PTHR33546">
    <property type="entry name" value="LARGE, MULTIFUNCTIONAL SECRETED PROTEIN-RELATED"/>
    <property type="match status" value="1"/>
</dbReference>